<evidence type="ECO:0000313" key="4">
    <source>
        <dbReference type="EMBL" id="KAA6392950.1"/>
    </source>
</evidence>
<protein>
    <recommendedName>
        <fullName evidence="6">Transmembrane protein</fullName>
    </recommendedName>
</protein>
<evidence type="ECO:0000256" key="3">
    <source>
        <dbReference type="SAM" id="Phobius"/>
    </source>
</evidence>
<proteinExistence type="predicted"/>
<name>A0A5J4WDI8_9EUKA</name>
<feature type="compositionally biased region" description="Acidic residues" evidence="2">
    <location>
        <begin position="265"/>
        <end position="293"/>
    </location>
</feature>
<gene>
    <name evidence="4" type="ORF">EZS28_011521</name>
</gene>
<feature type="transmembrane region" description="Helical" evidence="3">
    <location>
        <begin position="539"/>
        <end position="562"/>
    </location>
</feature>
<organism evidence="4 5">
    <name type="scientific">Streblomastix strix</name>
    <dbReference type="NCBI Taxonomy" id="222440"/>
    <lineage>
        <taxon>Eukaryota</taxon>
        <taxon>Metamonada</taxon>
        <taxon>Preaxostyla</taxon>
        <taxon>Oxymonadida</taxon>
        <taxon>Streblomastigidae</taxon>
        <taxon>Streblomastix</taxon>
    </lineage>
</organism>
<evidence type="ECO:0008006" key="6">
    <source>
        <dbReference type="Google" id="ProtNLM"/>
    </source>
</evidence>
<feature type="coiled-coil region" evidence="1">
    <location>
        <begin position="394"/>
        <end position="439"/>
    </location>
</feature>
<evidence type="ECO:0000313" key="5">
    <source>
        <dbReference type="Proteomes" id="UP000324800"/>
    </source>
</evidence>
<feature type="region of interest" description="Disordered" evidence="2">
    <location>
        <begin position="255"/>
        <end position="294"/>
    </location>
</feature>
<keyword evidence="1" id="KW-0175">Coiled coil</keyword>
<reference evidence="4 5" key="1">
    <citation type="submission" date="2019-03" db="EMBL/GenBank/DDBJ databases">
        <title>Single cell metagenomics reveals metabolic interactions within the superorganism composed of flagellate Streblomastix strix and complex community of Bacteroidetes bacteria on its surface.</title>
        <authorList>
            <person name="Treitli S.C."/>
            <person name="Kolisko M."/>
            <person name="Husnik F."/>
            <person name="Keeling P."/>
            <person name="Hampl V."/>
        </authorList>
    </citation>
    <scope>NUCLEOTIDE SEQUENCE [LARGE SCALE GENOMIC DNA]</scope>
    <source>
        <strain evidence="4">ST1C</strain>
    </source>
</reference>
<dbReference type="Proteomes" id="UP000324800">
    <property type="component" value="Unassembled WGS sequence"/>
</dbReference>
<comment type="caution">
    <text evidence="4">The sequence shown here is derived from an EMBL/GenBank/DDBJ whole genome shotgun (WGS) entry which is preliminary data.</text>
</comment>
<dbReference type="AlphaFoldDB" id="A0A5J4WDI8"/>
<accession>A0A5J4WDI8</accession>
<sequence>MLLQQAAGLFEAAVRKSQAMWIELSKDVIDPQKVMDLERLAISDGLECQTLLILLLKVQLEDRDNDKSQSLIILSLYSMLLRDVFCIYDTADEFQDEAFAIWCETHKDEINEIQNSDELNKNQLFNNIGDDGDMSHAISEFVLQSAQLGRKYTQSSNINMISNSDSDKEQKDTDQFMNTGLKLEKINSQISYDIGSITEREYQLEMEKDKKFFNKSLSFLNGKQNDFNLIDDYEYDQVGQEESLYYSDIEGLIEEDNTNKQGGNDDNDNNEVDDEEEQEEQKEVGDDENEEQQYSEVNSITVIDTSDEQVGLQETLNTQRSQDSEFELDLNQQITSNDTYDLFNGEELAFPDEISLLNDEEMKTLHQLQMYKGISGINLFGQQYQTCFSEQYRKNQLEEKKQLYELQKQRKKMERKRKIQKMNKKLEAIQKKRQIIQVNRYKKYLSQEKSLHQYNSSFNLLNQQKTFSEDQEDDQNKEQKQEESIQLDDLFLEDDSEESNKDDQQIEENKLDSLRNRRKGIGILLRNEQNYWKRYSTKLWRIIVTILIIISIIPMIILFLISNSITQQGLVVCQSLFDMGEALIHLQTLTVSATDIVIISRYGAHRNTYRKLQQYFYTNEFDQYEINFDNLDDDIISELIYEGYLSNDNVSTFINTVSNDIDFVGNVVDDYQLMANALQGLNQLISDFQRTVNAKIQAWSDDMFLEVRSITAAAEGMITNELMKPDEKEETRGYLMLNAPFSVTEALKSTILLVVIHVSVAIGALII</sequence>
<keyword evidence="3" id="KW-0812">Transmembrane</keyword>
<keyword evidence="3" id="KW-0472">Membrane</keyword>
<feature type="non-terminal residue" evidence="4">
    <location>
        <position position="767"/>
    </location>
</feature>
<evidence type="ECO:0000256" key="2">
    <source>
        <dbReference type="SAM" id="MobiDB-lite"/>
    </source>
</evidence>
<keyword evidence="3" id="KW-1133">Transmembrane helix</keyword>
<dbReference type="EMBL" id="SNRW01002388">
    <property type="protein sequence ID" value="KAA6392950.1"/>
    <property type="molecule type" value="Genomic_DNA"/>
</dbReference>
<evidence type="ECO:0000256" key="1">
    <source>
        <dbReference type="SAM" id="Coils"/>
    </source>
</evidence>